<dbReference type="AlphaFoldDB" id="A0A942DXN4"/>
<evidence type="ECO:0000256" key="1">
    <source>
        <dbReference type="SAM" id="Coils"/>
    </source>
</evidence>
<proteinExistence type="predicted"/>
<keyword evidence="1" id="KW-0175">Coiled coil</keyword>
<evidence type="ECO:0000313" key="3">
    <source>
        <dbReference type="EMBL" id="MBS3648922.1"/>
    </source>
</evidence>
<sequence>MASEGESNPIDGAADETGDTPQQVERLTAELRRRDVAIKSQQALITSLQEKLAKASKELERLSSENTQAELRLSLEQLRRENAQTKQEAAKVRNTISYQLGHALIHGFKSWSSAIALPRTLVAIHLEAKRREKSKAAHGRKPGAQPANPLTSGAPSATAAHTSTEEAWCHPYVKLQAVETTSPGPQHFAIGSSLGNPVDGAVTLTPQNFEHTIARSEGSTVRVYLNQNLAGTGWGNLFDFDEMQSFKRFIELRSIVRTKGGRVEIIREDDSLAPLLSYVGD</sequence>
<name>A0A942DXN4_9HYPH</name>
<dbReference type="EMBL" id="JAGWCR010000004">
    <property type="protein sequence ID" value="MBS3648922.1"/>
    <property type="molecule type" value="Genomic_DNA"/>
</dbReference>
<dbReference type="RefSeq" id="WP_188254480.1">
    <property type="nucleotide sequence ID" value="NZ_JABVCF010000004.1"/>
</dbReference>
<feature type="compositionally biased region" description="Basic residues" evidence="2">
    <location>
        <begin position="132"/>
        <end position="141"/>
    </location>
</feature>
<feature type="coiled-coil region" evidence="1">
    <location>
        <begin position="38"/>
        <end position="95"/>
    </location>
</feature>
<feature type="region of interest" description="Disordered" evidence="2">
    <location>
        <begin position="132"/>
        <end position="163"/>
    </location>
</feature>
<evidence type="ECO:0000256" key="2">
    <source>
        <dbReference type="SAM" id="MobiDB-lite"/>
    </source>
</evidence>
<accession>A0A942DXN4</accession>
<gene>
    <name evidence="3" type="ORF">KEU06_09910</name>
</gene>
<dbReference type="Proteomes" id="UP000680348">
    <property type="component" value="Unassembled WGS sequence"/>
</dbReference>
<organism evidence="3 4">
    <name type="scientific">Pseudaminobacter soli</name>
    <name type="common">ex Zhang et al. 2022</name>
    <dbReference type="NCBI Taxonomy" id="2831468"/>
    <lineage>
        <taxon>Bacteria</taxon>
        <taxon>Pseudomonadati</taxon>
        <taxon>Pseudomonadota</taxon>
        <taxon>Alphaproteobacteria</taxon>
        <taxon>Hyphomicrobiales</taxon>
        <taxon>Phyllobacteriaceae</taxon>
        <taxon>Pseudaminobacter</taxon>
    </lineage>
</organism>
<keyword evidence="4" id="KW-1185">Reference proteome</keyword>
<feature type="region of interest" description="Disordered" evidence="2">
    <location>
        <begin position="1"/>
        <end position="23"/>
    </location>
</feature>
<comment type="caution">
    <text evidence="3">The sequence shown here is derived from an EMBL/GenBank/DDBJ whole genome shotgun (WGS) entry which is preliminary data.</text>
</comment>
<feature type="compositionally biased region" description="Low complexity" evidence="2">
    <location>
        <begin position="151"/>
        <end position="162"/>
    </location>
</feature>
<protein>
    <submittedName>
        <fullName evidence="3">Uncharacterized protein</fullName>
    </submittedName>
</protein>
<reference evidence="3" key="1">
    <citation type="submission" date="2021-04" db="EMBL/GenBank/DDBJ databases">
        <title>Pseudaminobacter soli sp. nov., isolated from paddy soil contaminated by heavy metals.</title>
        <authorList>
            <person name="Zhang K."/>
        </authorList>
    </citation>
    <scope>NUCLEOTIDE SEQUENCE</scope>
    <source>
        <strain evidence="3">19-2017</strain>
    </source>
</reference>
<evidence type="ECO:0000313" key="4">
    <source>
        <dbReference type="Proteomes" id="UP000680348"/>
    </source>
</evidence>